<accession>A0A4Q7CYW5</accession>
<protein>
    <submittedName>
        <fullName evidence="10">ABC transporter ATP-binding protein</fullName>
    </submittedName>
</protein>
<sequence length="236" mass="26016">MQTPSDDEIVLRLNGVARAHIKGRERIRVLQGLDLEVQRGEMVSIMGPSGSGKSTLLDVIAGVIPSNEGVVELAGHRMDGKSESLRTQIRAAHIGFVFQFYCLIPALTAEENVMLPLHLWKLSRKERALRADAALEVVGMTHRRRHLPGELSGGEQQRISIARAIAGNPDVLLCDEPTGDLNKETGLEVMAIIEQLSHHYRKAVVVVTHDPNVAALADRHLRLQHGVLVDDRPNLR</sequence>
<dbReference type="InterPro" id="IPR027417">
    <property type="entry name" value="P-loop_NTPase"/>
</dbReference>
<comment type="subcellular location">
    <subcellularLocation>
        <location evidence="1">Cell inner membrane</location>
        <topology evidence="1">Multi-pass membrane protein</topology>
    </subcellularLocation>
</comment>
<dbReference type="Gene3D" id="3.40.50.300">
    <property type="entry name" value="P-loop containing nucleotide triphosphate hydrolases"/>
    <property type="match status" value="1"/>
</dbReference>
<dbReference type="InterPro" id="IPR003593">
    <property type="entry name" value="AAA+_ATPase"/>
</dbReference>
<dbReference type="GO" id="GO:1902495">
    <property type="term" value="C:transmembrane transporter complex"/>
    <property type="evidence" value="ECO:0007669"/>
    <property type="project" value="UniProtKB-ARBA"/>
</dbReference>
<dbReference type="PANTHER" id="PTHR24220">
    <property type="entry name" value="IMPORT ATP-BINDING PROTEIN"/>
    <property type="match status" value="1"/>
</dbReference>
<dbReference type="InterPro" id="IPR017871">
    <property type="entry name" value="ABC_transporter-like_CS"/>
</dbReference>
<dbReference type="EMBL" id="SGFE01000020">
    <property type="protein sequence ID" value="RZI31665.1"/>
    <property type="molecule type" value="Genomic_DNA"/>
</dbReference>
<evidence type="ECO:0000313" key="11">
    <source>
        <dbReference type="Proteomes" id="UP000293369"/>
    </source>
</evidence>
<evidence type="ECO:0000256" key="8">
    <source>
        <dbReference type="ARBA" id="ARBA00038388"/>
    </source>
</evidence>
<dbReference type="FunFam" id="3.40.50.300:FF:000032">
    <property type="entry name" value="Export ABC transporter ATP-binding protein"/>
    <property type="match status" value="1"/>
</dbReference>
<evidence type="ECO:0000256" key="2">
    <source>
        <dbReference type="ARBA" id="ARBA00022448"/>
    </source>
</evidence>
<proteinExistence type="inferred from homology"/>
<name>A0A4Q7CYW5_9PSED</name>
<reference evidence="10 11" key="1">
    <citation type="submission" date="2019-02" db="EMBL/GenBank/DDBJ databases">
        <title>Pseudomonas spp from wheat grain.</title>
        <authorList>
            <person name="Cho G.-S."/>
            <person name="Franz C.M.A.P."/>
        </authorList>
    </citation>
    <scope>NUCLEOTIDE SEQUENCE [LARGE SCALE GENOMIC DNA]</scope>
    <source>
        <strain evidence="10 11">133NRW</strain>
    </source>
</reference>
<dbReference type="SUPFAM" id="SSF52540">
    <property type="entry name" value="P-loop containing nucleoside triphosphate hydrolases"/>
    <property type="match status" value="1"/>
</dbReference>
<evidence type="ECO:0000313" key="10">
    <source>
        <dbReference type="EMBL" id="RZI31665.1"/>
    </source>
</evidence>
<dbReference type="AlphaFoldDB" id="A0A4Q7CYW5"/>
<dbReference type="Pfam" id="PF00005">
    <property type="entry name" value="ABC_tran"/>
    <property type="match status" value="1"/>
</dbReference>
<dbReference type="PANTHER" id="PTHR24220:SF452">
    <property type="entry name" value="ABC TRANSPORTER ATP-BINDING PROTEIN"/>
    <property type="match status" value="1"/>
</dbReference>
<dbReference type="CDD" id="cd03255">
    <property type="entry name" value="ABC_MJ0796_LolCDE_FtsE"/>
    <property type="match status" value="1"/>
</dbReference>
<keyword evidence="4" id="KW-0812">Transmembrane</keyword>
<dbReference type="SMART" id="SM00382">
    <property type="entry name" value="AAA"/>
    <property type="match status" value="1"/>
</dbReference>
<dbReference type="GO" id="GO:0005524">
    <property type="term" value="F:ATP binding"/>
    <property type="evidence" value="ECO:0007669"/>
    <property type="project" value="UniProtKB-KW"/>
</dbReference>
<evidence type="ECO:0000259" key="9">
    <source>
        <dbReference type="PROSITE" id="PS50893"/>
    </source>
</evidence>
<evidence type="ECO:0000256" key="7">
    <source>
        <dbReference type="ARBA" id="ARBA00023136"/>
    </source>
</evidence>
<dbReference type="GO" id="GO:0022857">
    <property type="term" value="F:transmembrane transporter activity"/>
    <property type="evidence" value="ECO:0007669"/>
    <property type="project" value="TreeGrafter"/>
</dbReference>
<dbReference type="PROSITE" id="PS50893">
    <property type="entry name" value="ABC_TRANSPORTER_2"/>
    <property type="match status" value="1"/>
</dbReference>
<dbReference type="InterPro" id="IPR017911">
    <property type="entry name" value="MacB-like_ATP-bd"/>
</dbReference>
<gene>
    <name evidence="10" type="ORF">EUX57_11535</name>
</gene>
<evidence type="ECO:0000256" key="5">
    <source>
        <dbReference type="ARBA" id="ARBA00022741"/>
    </source>
</evidence>
<dbReference type="InterPro" id="IPR003439">
    <property type="entry name" value="ABC_transporter-like_ATP-bd"/>
</dbReference>
<dbReference type="PROSITE" id="PS00211">
    <property type="entry name" value="ABC_TRANSPORTER_1"/>
    <property type="match status" value="1"/>
</dbReference>
<keyword evidence="6 10" id="KW-0067">ATP-binding</keyword>
<comment type="similarity">
    <text evidence="8">Belongs to the ABC transporter superfamily. Macrolide exporter (TC 3.A.1.122) family.</text>
</comment>
<evidence type="ECO:0000256" key="3">
    <source>
        <dbReference type="ARBA" id="ARBA00022475"/>
    </source>
</evidence>
<comment type="caution">
    <text evidence="10">The sequence shown here is derived from an EMBL/GenBank/DDBJ whole genome shotgun (WGS) entry which is preliminary data.</text>
</comment>
<keyword evidence="5" id="KW-0547">Nucleotide-binding</keyword>
<feature type="domain" description="ABC transporter" evidence="9">
    <location>
        <begin position="11"/>
        <end position="235"/>
    </location>
</feature>
<dbReference type="InterPro" id="IPR015854">
    <property type="entry name" value="ABC_transpr_LolD-like"/>
</dbReference>
<dbReference type="Proteomes" id="UP000293369">
    <property type="component" value="Unassembled WGS sequence"/>
</dbReference>
<organism evidence="10 11">
    <name type="scientific">Pseudomonas orientalis</name>
    <dbReference type="NCBI Taxonomy" id="76758"/>
    <lineage>
        <taxon>Bacteria</taxon>
        <taxon>Pseudomonadati</taxon>
        <taxon>Pseudomonadota</taxon>
        <taxon>Gammaproteobacteria</taxon>
        <taxon>Pseudomonadales</taxon>
        <taxon>Pseudomonadaceae</taxon>
        <taxon>Pseudomonas</taxon>
    </lineage>
</organism>
<dbReference type="RefSeq" id="WP_065892710.1">
    <property type="nucleotide sequence ID" value="NZ_SGFE01000020.1"/>
</dbReference>
<evidence type="ECO:0000256" key="6">
    <source>
        <dbReference type="ARBA" id="ARBA00022840"/>
    </source>
</evidence>
<evidence type="ECO:0000256" key="4">
    <source>
        <dbReference type="ARBA" id="ARBA00022692"/>
    </source>
</evidence>
<keyword evidence="7" id="KW-0472">Membrane</keyword>
<dbReference type="GO" id="GO:0005886">
    <property type="term" value="C:plasma membrane"/>
    <property type="evidence" value="ECO:0007669"/>
    <property type="project" value="UniProtKB-SubCell"/>
</dbReference>
<dbReference type="GO" id="GO:0016887">
    <property type="term" value="F:ATP hydrolysis activity"/>
    <property type="evidence" value="ECO:0007669"/>
    <property type="project" value="InterPro"/>
</dbReference>
<keyword evidence="2" id="KW-0813">Transport</keyword>
<evidence type="ECO:0000256" key="1">
    <source>
        <dbReference type="ARBA" id="ARBA00004429"/>
    </source>
</evidence>
<keyword evidence="3" id="KW-1003">Cell membrane</keyword>